<evidence type="ECO:0000313" key="1">
    <source>
        <dbReference type="EMBL" id="BBM47097.1"/>
    </source>
</evidence>
<evidence type="ECO:0000313" key="3">
    <source>
        <dbReference type="Proteomes" id="UP000321397"/>
    </source>
</evidence>
<organism evidence="2 4">
    <name type="scientific">Leptotrichia wadei</name>
    <dbReference type="NCBI Taxonomy" id="157687"/>
    <lineage>
        <taxon>Bacteria</taxon>
        <taxon>Fusobacteriati</taxon>
        <taxon>Fusobacteriota</taxon>
        <taxon>Fusobacteriia</taxon>
        <taxon>Fusobacteriales</taxon>
        <taxon>Leptotrichiaceae</taxon>
        <taxon>Leptotrichia</taxon>
    </lineage>
</organism>
<dbReference type="EMBL" id="AP019834">
    <property type="protein sequence ID" value="BBM47097.1"/>
    <property type="molecule type" value="Genomic_DNA"/>
</dbReference>
<dbReference type="Proteomes" id="UP000321501">
    <property type="component" value="Chromosome"/>
</dbReference>
<proteinExistence type="predicted"/>
<evidence type="ECO:0000313" key="4">
    <source>
        <dbReference type="Proteomes" id="UP000321501"/>
    </source>
</evidence>
<protein>
    <submittedName>
        <fullName evidence="2">Uncharacterized protein</fullName>
    </submittedName>
</protein>
<sequence length="42" mass="5009">MRNNLFNKKFKFFADVAESLKPEIEYKIKKIISCNVDNSEKK</sequence>
<reference evidence="2 4" key="2">
    <citation type="submission" date="2019-07" db="EMBL/GenBank/DDBJ databases">
        <title>Complete Genome Sequence of Leptotrichia wadei Strain JMUB3934.</title>
        <authorList>
            <person name="Watanabe S."/>
            <person name="Cui L."/>
        </authorList>
    </citation>
    <scope>NUCLEOTIDE SEQUENCE [LARGE SCALE GENOMIC DNA]</scope>
    <source>
        <strain evidence="2 4">JMUB3934</strain>
    </source>
</reference>
<dbReference type="AlphaFoldDB" id="A0A510KCC6"/>
<reference evidence="1 3" key="1">
    <citation type="submission" date="2019-07" db="EMBL/GenBank/DDBJ databases">
        <title>Complete Genome Sequence of Leptotrichia wadei Strain JMUB3933.</title>
        <authorList>
            <person name="Watanabe S."/>
            <person name="Cui L."/>
        </authorList>
    </citation>
    <scope>NUCLEOTIDE SEQUENCE [LARGE SCALE GENOMIC DNA]</scope>
    <source>
        <strain evidence="1 3">JMUB3933</strain>
    </source>
</reference>
<name>A0A510KCC6_9FUSO</name>
<dbReference type="RefSeq" id="WP_269472522.1">
    <property type="nucleotide sequence ID" value="NZ_AP019834.1"/>
</dbReference>
<evidence type="ECO:0000313" key="2">
    <source>
        <dbReference type="EMBL" id="BBM49332.1"/>
    </source>
</evidence>
<accession>A0A510KCC6</accession>
<dbReference type="EMBL" id="AP019835">
    <property type="protein sequence ID" value="BBM49332.1"/>
    <property type="molecule type" value="Genomic_DNA"/>
</dbReference>
<gene>
    <name evidence="1" type="ORF">JMUB3933_0597</name>
    <name evidence="2" type="ORF">JMUB3934_0627</name>
</gene>
<dbReference type="Proteomes" id="UP000321397">
    <property type="component" value="Chromosome"/>
</dbReference>